<protein>
    <submittedName>
        <fullName evidence="2">Uncharacterized protein</fullName>
    </submittedName>
</protein>
<sequence>MTTTENDIKKPAAPPKKDDKQERLAARLRENLRKRKEQARGREKDEQQV</sequence>
<proteinExistence type="predicted"/>
<name>A0ABS4SI55_9PROT</name>
<dbReference type="Proteomes" id="UP000781958">
    <property type="component" value="Unassembled WGS sequence"/>
</dbReference>
<evidence type="ECO:0000313" key="3">
    <source>
        <dbReference type="Proteomes" id="UP000781958"/>
    </source>
</evidence>
<comment type="caution">
    <text evidence="2">The sequence shown here is derived from an EMBL/GenBank/DDBJ whole genome shotgun (WGS) entry which is preliminary data.</text>
</comment>
<dbReference type="RefSeq" id="WP_209765593.1">
    <property type="nucleotide sequence ID" value="NZ_JAGINP010000005.1"/>
</dbReference>
<gene>
    <name evidence="2" type="ORF">J2851_001650</name>
</gene>
<keyword evidence="3" id="KW-1185">Reference proteome</keyword>
<feature type="region of interest" description="Disordered" evidence="1">
    <location>
        <begin position="1"/>
        <end position="22"/>
    </location>
</feature>
<dbReference type="EMBL" id="JAGINP010000005">
    <property type="protein sequence ID" value="MBP2291889.1"/>
    <property type="molecule type" value="Genomic_DNA"/>
</dbReference>
<reference evidence="2 3" key="1">
    <citation type="submission" date="2021-03" db="EMBL/GenBank/DDBJ databases">
        <title>Genomic Encyclopedia of Type Strains, Phase III (KMG-III): the genomes of soil and plant-associated and newly described type strains.</title>
        <authorList>
            <person name="Whitman W."/>
        </authorList>
    </citation>
    <scope>NUCLEOTIDE SEQUENCE [LARGE SCALE GENOMIC DNA]</scope>
    <source>
        <strain evidence="2 3">IMMIB AFH-6</strain>
    </source>
</reference>
<evidence type="ECO:0000313" key="2">
    <source>
        <dbReference type="EMBL" id="MBP2291889.1"/>
    </source>
</evidence>
<accession>A0ABS4SI55</accession>
<organism evidence="2 3">
    <name type="scientific">Azospirillum rugosum</name>
    <dbReference type="NCBI Taxonomy" id="416170"/>
    <lineage>
        <taxon>Bacteria</taxon>
        <taxon>Pseudomonadati</taxon>
        <taxon>Pseudomonadota</taxon>
        <taxon>Alphaproteobacteria</taxon>
        <taxon>Rhodospirillales</taxon>
        <taxon>Azospirillaceae</taxon>
        <taxon>Azospirillum</taxon>
    </lineage>
</organism>
<evidence type="ECO:0000256" key="1">
    <source>
        <dbReference type="SAM" id="MobiDB-lite"/>
    </source>
</evidence>